<protein>
    <submittedName>
        <fullName evidence="1">Uncharacterized protein</fullName>
    </submittedName>
</protein>
<accession>A0ABR2JJB5</accession>
<gene>
    <name evidence="1" type="ORF">M9Y10_004699</name>
</gene>
<keyword evidence="2" id="KW-1185">Reference proteome</keyword>
<name>A0ABR2JJB5_9EUKA</name>
<organism evidence="1 2">
    <name type="scientific">Tritrichomonas musculus</name>
    <dbReference type="NCBI Taxonomy" id="1915356"/>
    <lineage>
        <taxon>Eukaryota</taxon>
        <taxon>Metamonada</taxon>
        <taxon>Parabasalia</taxon>
        <taxon>Tritrichomonadida</taxon>
        <taxon>Tritrichomonadidae</taxon>
        <taxon>Tritrichomonas</taxon>
    </lineage>
</organism>
<evidence type="ECO:0000313" key="1">
    <source>
        <dbReference type="EMBL" id="KAK8877936.1"/>
    </source>
</evidence>
<reference evidence="1 2" key="1">
    <citation type="submission" date="2024-04" db="EMBL/GenBank/DDBJ databases">
        <title>Tritrichomonas musculus Genome.</title>
        <authorList>
            <person name="Alves-Ferreira E."/>
            <person name="Grigg M."/>
            <person name="Lorenzi H."/>
            <person name="Galac M."/>
        </authorList>
    </citation>
    <scope>NUCLEOTIDE SEQUENCE [LARGE SCALE GENOMIC DNA]</scope>
    <source>
        <strain evidence="1 2">EAF2021</strain>
    </source>
</reference>
<proteinExistence type="predicted"/>
<sequence length="160" mass="18672">MLYYKGKSQPLNWIIGNSDVQKQYIEIVPVGKSSFDIFSFIEFSDSITKHYEVLSSKSYGKRGIVIKAIHDEMKLLESEKKLTSFKIEITENCSKFKVMIRDGINKMKPCQYGQDFCISFKRHELKSSYINFFKMAFNGTQIKFGLISLKKQCCFHLENM</sequence>
<comment type="caution">
    <text evidence="1">The sequence shown here is derived from an EMBL/GenBank/DDBJ whole genome shotgun (WGS) entry which is preliminary data.</text>
</comment>
<dbReference type="Proteomes" id="UP001470230">
    <property type="component" value="Unassembled WGS sequence"/>
</dbReference>
<dbReference type="EMBL" id="JAPFFF010000011">
    <property type="protein sequence ID" value="KAK8877936.1"/>
    <property type="molecule type" value="Genomic_DNA"/>
</dbReference>
<evidence type="ECO:0000313" key="2">
    <source>
        <dbReference type="Proteomes" id="UP001470230"/>
    </source>
</evidence>